<dbReference type="EMBL" id="CATOUU010000170">
    <property type="protein sequence ID" value="CAI9918965.1"/>
    <property type="molecule type" value="Genomic_DNA"/>
</dbReference>
<evidence type="ECO:0000313" key="2">
    <source>
        <dbReference type="EMBL" id="CAL6106806.1"/>
    </source>
</evidence>
<reference evidence="1" key="1">
    <citation type="submission" date="2023-06" db="EMBL/GenBank/DDBJ databases">
        <authorList>
            <person name="Kurt Z."/>
        </authorList>
    </citation>
    <scope>NUCLEOTIDE SEQUENCE</scope>
</reference>
<accession>A0AA86NG30</accession>
<gene>
    <name evidence="1" type="ORF">HINF_LOCUS6610</name>
    <name evidence="2" type="ORF">HINF_LOCUS73969</name>
</gene>
<organism evidence="1">
    <name type="scientific">Hexamita inflata</name>
    <dbReference type="NCBI Taxonomy" id="28002"/>
    <lineage>
        <taxon>Eukaryota</taxon>
        <taxon>Metamonada</taxon>
        <taxon>Diplomonadida</taxon>
        <taxon>Hexamitidae</taxon>
        <taxon>Hexamitinae</taxon>
        <taxon>Hexamita</taxon>
    </lineage>
</organism>
<dbReference type="Proteomes" id="UP001642409">
    <property type="component" value="Unassembled WGS sequence"/>
</dbReference>
<evidence type="ECO:0000313" key="3">
    <source>
        <dbReference type="Proteomes" id="UP001642409"/>
    </source>
</evidence>
<proteinExistence type="predicted"/>
<reference evidence="2 3" key="2">
    <citation type="submission" date="2024-07" db="EMBL/GenBank/DDBJ databases">
        <authorList>
            <person name="Akdeniz Z."/>
        </authorList>
    </citation>
    <scope>NUCLEOTIDE SEQUENCE [LARGE SCALE GENOMIC DNA]</scope>
</reference>
<dbReference type="AlphaFoldDB" id="A0AA86NG30"/>
<keyword evidence="3" id="KW-1185">Reference proteome</keyword>
<sequence>MQWNVISFSEKDCNNYTVLNQQPCQIQHQQKLKCVLNIKFDEQKKLIVASEESHFNIFEIQGQNFKEEKVTHVKVDYECIITWLNYRILLCKSVKFVRLILNKCKSLFLEAQQKIIEQQYEYIRFRGLLYKQNQLVEIELSNSVCIQQNDYNIFVLVKKAEDPTKSTLDLSCTEVFKKYIQKSSQECKDTTDQKYLYNINEFVCVKFYQDNAILLIFDGEIGVKQIKPFYSLFTLTQREMHVKAQNKSFRNLVPFQMSDNEQLLLKDAINQKMVDLTSPSDLQIDPLIPPVPQQTVPLEEEAVNIEPVDITLSLNDTQDIQIEKQETVDLFEQKQEVDSISQKTRPKQKKTFPPELPTSFVFREPELFVFSPELLNELELAQNAIVCVQNQTQHNANILSLFVQQEEETVVAVVNPIQGKYINPLIVFGIFHSVQISNTKSTLRFKSKYKQIQFAIYADLKMKNMKPSTKPKICEEMQLLKAIEISMASINHMQLFVTQATVQKHFKLIEKIHGWEHVHKWADLDFNYKVWCLEDLASFIFLDQE</sequence>
<dbReference type="EMBL" id="CAXDID020000617">
    <property type="protein sequence ID" value="CAL6106806.1"/>
    <property type="molecule type" value="Genomic_DNA"/>
</dbReference>
<protein>
    <submittedName>
        <fullName evidence="2">Hypothetical_protein</fullName>
    </submittedName>
</protein>
<name>A0AA86NG30_9EUKA</name>
<evidence type="ECO:0000313" key="1">
    <source>
        <dbReference type="EMBL" id="CAI9918965.1"/>
    </source>
</evidence>
<comment type="caution">
    <text evidence="1">The sequence shown here is derived from an EMBL/GenBank/DDBJ whole genome shotgun (WGS) entry which is preliminary data.</text>
</comment>